<dbReference type="InterPro" id="IPR000600">
    <property type="entry name" value="ROK"/>
</dbReference>
<proteinExistence type="inferred from homology"/>
<dbReference type="RefSeq" id="WP_317140018.1">
    <property type="nucleotide sequence ID" value="NZ_CP118157.1"/>
</dbReference>
<evidence type="ECO:0000256" key="1">
    <source>
        <dbReference type="ARBA" id="ARBA00006479"/>
    </source>
</evidence>
<evidence type="ECO:0000313" key="2">
    <source>
        <dbReference type="EMBL" id="WOF23546.1"/>
    </source>
</evidence>
<dbReference type="InterPro" id="IPR043129">
    <property type="entry name" value="ATPase_NBD"/>
</dbReference>
<organism evidence="2 3">
    <name type="scientific">Microbacterium betulae</name>
    <dbReference type="NCBI Taxonomy" id="2981139"/>
    <lineage>
        <taxon>Bacteria</taxon>
        <taxon>Bacillati</taxon>
        <taxon>Actinomycetota</taxon>
        <taxon>Actinomycetes</taxon>
        <taxon>Micrococcales</taxon>
        <taxon>Microbacteriaceae</taxon>
        <taxon>Microbacterium</taxon>
    </lineage>
</organism>
<accession>A0AA97FHX4</accession>
<dbReference type="AlphaFoldDB" id="A0AA97FHX4"/>
<dbReference type="SUPFAM" id="SSF46785">
    <property type="entry name" value="Winged helix' DNA-binding domain"/>
    <property type="match status" value="1"/>
</dbReference>
<gene>
    <name evidence="2" type="ORF">N8K70_02385</name>
</gene>
<dbReference type="EMBL" id="CP118157">
    <property type="protein sequence ID" value="WOF23546.1"/>
    <property type="molecule type" value="Genomic_DNA"/>
</dbReference>
<comment type="similarity">
    <text evidence="1">Belongs to the ROK (NagC/XylR) family.</text>
</comment>
<keyword evidence="3" id="KW-1185">Reference proteome</keyword>
<dbReference type="InterPro" id="IPR011991">
    <property type="entry name" value="ArsR-like_HTH"/>
</dbReference>
<dbReference type="Gene3D" id="1.10.10.10">
    <property type="entry name" value="Winged helix-like DNA-binding domain superfamily/Winged helix DNA-binding domain"/>
    <property type="match status" value="1"/>
</dbReference>
<evidence type="ECO:0000313" key="3">
    <source>
        <dbReference type="Proteomes" id="UP001305498"/>
    </source>
</evidence>
<name>A0AA97FHX4_9MICO</name>
<dbReference type="Proteomes" id="UP001305498">
    <property type="component" value="Chromosome"/>
</dbReference>
<dbReference type="InterPro" id="IPR036390">
    <property type="entry name" value="WH_DNA-bd_sf"/>
</dbReference>
<dbReference type="Gene3D" id="3.30.420.40">
    <property type="match status" value="2"/>
</dbReference>
<sequence length="378" mass="38907">MGADWGEQDGSAHAVALEVLVSGPIARSDLARRLGLSQSSLSRLTKPLVESGLLVEADVAEPQGRRVGRPTQPLDVVPGTRRFVGIKVTAEAAHGVLTDLRCAEIDRFDVALASRSVEDVVAAVAAVVARLTRRSAADGVGVSISGPVVGGRTVVDSPFLGWREEVGLADLVEEATGLPATLSNDLVALTHAEQWFGAGRLAENVAVITIGAGVGFGLIAGGRVVQSPDDGVSPISHVPLDRGGPMCFAGHRGCAVALLTIDAICSQVSIGLGRSVGYEEVLRLAREGDPVPAAVVSAAGRAIGLLIALAADFSFARTVVVSGEGDGLVDIARPEIDAAIPELRDPRAAPIELIVRPADFVEWARGAAAMAIRAHVLG</sequence>
<dbReference type="CDD" id="cd00090">
    <property type="entry name" value="HTH_ARSR"/>
    <property type="match status" value="1"/>
</dbReference>
<dbReference type="KEGG" id="mbet:N8K70_02385"/>
<dbReference type="PANTHER" id="PTHR18964:SF149">
    <property type="entry name" value="BIFUNCTIONAL UDP-N-ACETYLGLUCOSAMINE 2-EPIMERASE_N-ACETYLMANNOSAMINE KINASE"/>
    <property type="match status" value="1"/>
</dbReference>
<dbReference type="Pfam" id="PF00480">
    <property type="entry name" value="ROK"/>
    <property type="match status" value="1"/>
</dbReference>
<protein>
    <submittedName>
        <fullName evidence="2">ROK family transcriptional regulator</fullName>
    </submittedName>
</protein>
<dbReference type="SUPFAM" id="SSF53067">
    <property type="entry name" value="Actin-like ATPase domain"/>
    <property type="match status" value="1"/>
</dbReference>
<reference evidence="2 3" key="1">
    <citation type="submission" date="2023-02" db="EMBL/GenBank/DDBJ databases">
        <title>Microbacterium betulae sp. nov., isolated from birch wood.</title>
        <authorList>
            <person name="Pasciak M."/>
            <person name="Pawlik K.J."/>
            <person name="Martynowski D."/>
            <person name="Laczmanski L."/>
            <person name="Ciekot J."/>
            <person name="Szponar B."/>
            <person name="Wojcik-Fatla A."/>
            <person name="Mackiewicz B."/>
            <person name="Farian E."/>
            <person name="Cholewa G."/>
            <person name="Cholewa A."/>
            <person name="Dutkiewicz J."/>
        </authorList>
    </citation>
    <scope>NUCLEOTIDE SEQUENCE [LARGE SCALE GENOMIC DNA]</scope>
    <source>
        <strain evidence="2 3">AB</strain>
    </source>
</reference>
<dbReference type="InterPro" id="IPR036388">
    <property type="entry name" value="WH-like_DNA-bd_sf"/>
</dbReference>
<dbReference type="PANTHER" id="PTHR18964">
    <property type="entry name" value="ROK (REPRESSOR, ORF, KINASE) FAMILY"/>
    <property type="match status" value="1"/>
</dbReference>